<sequence>MLLVIELVCVNIIETFWNSCCSCQHGMDYNINIE</sequence>
<dbReference type="EMBL" id="JYDH01000981">
    <property type="protein sequence ID" value="KRY25398.1"/>
    <property type="molecule type" value="Genomic_DNA"/>
</dbReference>
<feature type="signal peptide" evidence="1">
    <location>
        <begin position="1"/>
        <end position="15"/>
    </location>
</feature>
<proteinExistence type="predicted"/>
<dbReference type="InParanoid" id="A0A0V1AKQ8"/>
<comment type="caution">
    <text evidence="2">The sequence shown here is derived from an EMBL/GenBank/DDBJ whole genome shotgun (WGS) entry which is preliminary data.</text>
</comment>
<feature type="chain" id="PRO_5013357303" evidence="1">
    <location>
        <begin position="16"/>
        <end position="34"/>
    </location>
</feature>
<dbReference type="AlphaFoldDB" id="A0A0V1AKQ8"/>
<organism evidence="2 3">
    <name type="scientific">Trichinella spiralis</name>
    <name type="common">Trichina worm</name>
    <dbReference type="NCBI Taxonomy" id="6334"/>
    <lineage>
        <taxon>Eukaryota</taxon>
        <taxon>Metazoa</taxon>
        <taxon>Ecdysozoa</taxon>
        <taxon>Nematoda</taxon>
        <taxon>Enoplea</taxon>
        <taxon>Dorylaimia</taxon>
        <taxon>Trichinellida</taxon>
        <taxon>Trichinellidae</taxon>
        <taxon>Trichinella</taxon>
    </lineage>
</organism>
<evidence type="ECO:0000256" key="1">
    <source>
        <dbReference type="SAM" id="SignalP"/>
    </source>
</evidence>
<dbReference type="Proteomes" id="UP000054776">
    <property type="component" value="Unassembled WGS sequence"/>
</dbReference>
<accession>A0A0V1AKQ8</accession>
<reference evidence="2 3" key="1">
    <citation type="submission" date="2015-01" db="EMBL/GenBank/DDBJ databases">
        <title>Evolution of Trichinella species and genotypes.</title>
        <authorList>
            <person name="Korhonen P.K."/>
            <person name="Edoardo P."/>
            <person name="Giuseppe L.R."/>
            <person name="Gasser R.B."/>
        </authorList>
    </citation>
    <scope>NUCLEOTIDE SEQUENCE [LARGE SCALE GENOMIC DNA]</scope>
    <source>
        <strain evidence="2">ISS3</strain>
    </source>
</reference>
<evidence type="ECO:0000313" key="3">
    <source>
        <dbReference type="Proteomes" id="UP000054776"/>
    </source>
</evidence>
<keyword evidence="3" id="KW-1185">Reference proteome</keyword>
<keyword evidence="1" id="KW-0732">Signal</keyword>
<protein>
    <submittedName>
        <fullName evidence="2">Uncharacterized protein</fullName>
    </submittedName>
</protein>
<name>A0A0V1AKQ8_TRISP</name>
<evidence type="ECO:0000313" key="2">
    <source>
        <dbReference type="EMBL" id="KRY25398.1"/>
    </source>
</evidence>
<gene>
    <name evidence="2" type="ORF">T01_2679</name>
</gene>